<dbReference type="Proteomes" id="UP001209701">
    <property type="component" value="Unassembled WGS sequence"/>
</dbReference>
<dbReference type="InterPro" id="IPR001638">
    <property type="entry name" value="Solute-binding_3/MltF_N"/>
</dbReference>
<sequence length="245" mass="27592">MKAHSFACFAFLLLPGVAGAIDVRMAFGEKIPPFCFPETNSGIELEVIGEALAYKGHVLKPVYVPFARIPLSFKDKTVDAVMTDLGQDLGSVGGHYGAPAVIYDNVFITLQSRQLHLKRPANLQGLSVVSFRGAAARYPNWLSELQGSRHYTELNDQEAQVKTLMKGRYDVVLSDRNIFKYFALKLKKDGFEVAPVQEHPFTTVNPQDYRPIFRDPKVRDDFNLGLKQLKDSGRFQAIYDKYLKE</sequence>
<name>A0ABT2YC66_9BURK</name>
<dbReference type="Gene3D" id="3.40.190.10">
    <property type="entry name" value="Periplasmic binding protein-like II"/>
    <property type="match status" value="2"/>
</dbReference>
<dbReference type="SUPFAM" id="SSF53850">
    <property type="entry name" value="Periplasmic binding protein-like II"/>
    <property type="match status" value="1"/>
</dbReference>
<evidence type="ECO:0000256" key="2">
    <source>
        <dbReference type="SAM" id="SignalP"/>
    </source>
</evidence>
<organism evidence="4 5">
    <name type="scientific">Roseateles oligotrophus</name>
    <dbReference type="NCBI Taxonomy" id="1769250"/>
    <lineage>
        <taxon>Bacteria</taxon>
        <taxon>Pseudomonadati</taxon>
        <taxon>Pseudomonadota</taxon>
        <taxon>Betaproteobacteria</taxon>
        <taxon>Burkholderiales</taxon>
        <taxon>Sphaerotilaceae</taxon>
        <taxon>Roseateles</taxon>
    </lineage>
</organism>
<evidence type="ECO:0000256" key="1">
    <source>
        <dbReference type="ARBA" id="ARBA00022729"/>
    </source>
</evidence>
<comment type="caution">
    <text evidence="4">The sequence shown here is derived from an EMBL/GenBank/DDBJ whole genome shotgun (WGS) entry which is preliminary data.</text>
</comment>
<reference evidence="4 5" key="1">
    <citation type="submission" date="2021-11" db="EMBL/GenBank/DDBJ databases">
        <authorList>
            <person name="Liang Q."/>
            <person name="Mou H."/>
            <person name="Liu Z."/>
        </authorList>
    </citation>
    <scope>NUCLEOTIDE SEQUENCE [LARGE SCALE GENOMIC DNA]</scope>
    <source>
        <strain evidence="4 5">CHU3</strain>
    </source>
</reference>
<keyword evidence="5" id="KW-1185">Reference proteome</keyword>
<gene>
    <name evidence="4" type="ORF">LNV07_05930</name>
</gene>
<evidence type="ECO:0000259" key="3">
    <source>
        <dbReference type="SMART" id="SM00062"/>
    </source>
</evidence>
<proteinExistence type="predicted"/>
<dbReference type="PANTHER" id="PTHR35936:SF19">
    <property type="entry name" value="AMINO-ACID-BINDING PROTEIN YXEM-RELATED"/>
    <property type="match status" value="1"/>
</dbReference>
<evidence type="ECO:0000313" key="5">
    <source>
        <dbReference type="Proteomes" id="UP001209701"/>
    </source>
</evidence>
<dbReference type="SMART" id="SM00062">
    <property type="entry name" value="PBPb"/>
    <property type="match status" value="1"/>
</dbReference>
<protein>
    <submittedName>
        <fullName evidence="4">ABC transporter substrate-binding protein</fullName>
    </submittedName>
</protein>
<feature type="signal peptide" evidence="2">
    <location>
        <begin position="1"/>
        <end position="20"/>
    </location>
</feature>
<accession>A0ABT2YC66</accession>
<dbReference type="PANTHER" id="PTHR35936">
    <property type="entry name" value="MEMBRANE-BOUND LYTIC MUREIN TRANSGLYCOSYLASE F"/>
    <property type="match status" value="1"/>
</dbReference>
<feature type="chain" id="PRO_5046311734" evidence="2">
    <location>
        <begin position="21"/>
        <end position="245"/>
    </location>
</feature>
<evidence type="ECO:0000313" key="4">
    <source>
        <dbReference type="EMBL" id="MCV2367630.1"/>
    </source>
</evidence>
<feature type="domain" description="Solute-binding protein family 3/N-terminal" evidence="3">
    <location>
        <begin position="22"/>
        <end position="245"/>
    </location>
</feature>
<dbReference type="EMBL" id="JAJIRN010000002">
    <property type="protein sequence ID" value="MCV2367630.1"/>
    <property type="molecule type" value="Genomic_DNA"/>
</dbReference>
<keyword evidence="1 2" id="KW-0732">Signal</keyword>
<dbReference type="RefSeq" id="WP_263570242.1">
    <property type="nucleotide sequence ID" value="NZ_JAJIRN010000002.1"/>
</dbReference>